<comment type="caution">
    <text evidence="1">The sequence shown here is derived from an EMBL/GenBank/DDBJ whole genome shotgun (WGS) entry which is preliminary data.</text>
</comment>
<reference evidence="1 2" key="1">
    <citation type="submission" date="2016-04" db="EMBL/GenBank/DDBJ databases">
        <authorList>
            <person name="Evans L.H."/>
            <person name="Alamgir A."/>
            <person name="Owens N."/>
            <person name="Weber N.D."/>
            <person name="Virtaneva K."/>
            <person name="Barbian K."/>
            <person name="Babar A."/>
            <person name="Rosenke K."/>
        </authorList>
    </citation>
    <scope>NUCLEOTIDE SEQUENCE [LARGE SCALE GENOMIC DNA]</scope>
    <source>
        <strain evidence="1 2">CCM 8644</strain>
    </source>
</reference>
<evidence type="ECO:0000313" key="2">
    <source>
        <dbReference type="Proteomes" id="UP000078459"/>
    </source>
</evidence>
<accession>A0A179DLJ7</accession>
<protein>
    <recommendedName>
        <fullName evidence="3">DUF2971 domain-containing protein</fullName>
    </recommendedName>
</protein>
<evidence type="ECO:0000313" key="1">
    <source>
        <dbReference type="EMBL" id="OAQ41966.1"/>
    </source>
</evidence>
<gene>
    <name evidence="1" type="ORF">A5893_02275</name>
</gene>
<organism evidence="1 2">
    <name type="scientific">Pedobacter psychrophilus</name>
    <dbReference type="NCBI Taxonomy" id="1826909"/>
    <lineage>
        <taxon>Bacteria</taxon>
        <taxon>Pseudomonadati</taxon>
        <taxon>Bacteroidota</taxon>
        <taxon>Sphingobacteriia</taxon>
        <taxon>Sphingobacteriales</taxon>
        <taxon>Sphingobacteriaceae</taxon>
        <taxon>Pedobacter</taxon>
    </lineage>
</organism>
<dbReference type="AlphaFoldDB" id="A0A179DLJ7"/>
<keyword evidence="2" id="KW-1185">Reference proteome</keyword>
<dbReference type="Pfam" id="PF11185">
    <property type="entry name" value="DUF2971"/>
    <property type="match status" value="1"/>
</dbReference>
<reference evidence="1 2" key="2">
    <citation type="submission" date="2016-06" db="EMBL/GenBank/DDBJ databases">
        <title>Pedobacter psychrophilus sp. nov., isolated from Antarctic fragmentary rock.</title>
        <authorList>
            <person name="Svec P."/>
        </authorList>
    </citation>
    <scope>NUCLEOTIDE SEQUENCE [LARGE SCALE GENOMIC DNA]</scope>
    <source>
        <strain evidence="1 2">CCM 8644</strain>
    </source>
</reference>
<name>A0A179DLJ7_9SPHI</name>
<dbReference type="STRING" id="1826909.A5893_02275"/>
<sequence length="258" mass="30540">MLTNVEFKDLGSKGLEKVLRIQYLYKYVNLSDALDYILKENTLKFSDPVDFNDPFDCSEHLIKIKIDKDSERIFFDEACLKHNIPRRYRRKQIKKLGKTETYTDALKIKKRDFRVSCFSEIPDEVLMWSHYADKHKGVCIKFELDIMKKDYIIYPVNYISEIQEIDGNANTPYVFYYLVTTKAARWNYEKEIRAITKTGNAIIPFSKESIKEVIFGCNVKESEIKKSVENIYRMGYKNIRFSKMELDPNLLGLKRKII</sequence>
<dbReference type="InterPro" id="IPR021352">
    <property type="entry name" value="DUF2971"/>
</dbReference>
<proteinExistence type="predicted"/>
<dbReference type="EMBL" id="LWHJ01000011">
    <property type="protein sequence ID" value="OAQ41966.1"/>
    <property type="molecule type" value="Genomic_DNA"/>
</dbReference>
<evidence type="ECO:0008006" key="3">
    <source>
        <dbReference type="Google" id="ProtNLM"/>
    </source>
</evidence>
<dbReference type="RefSeq" id="WP_068820998.1">
    <property type="nucleotide sequence ID" value="NZ_LWHJ01000011.1"/>
</dbReference>
<dbReference type="OrthoDB" id="190848at2"/>
<dbReference type="Proteomes" id="UP000078459">
    <property type="component" value="Unassembled WGS sequence"/>
</dbReference>